<dbReference type="GO" id="GO:1990904">
    <property type="term" value="C:ribonucleoprotein complex"/>
    <property type="evidence" value="ECO:0007669"/>
    <property type="project" value="UniProtKB-KW"/>
</dbReference>
<gene>
    <name evidence="6" type="primary">6049549</name>
    <name evidence="5" type="ORF">CpipJ_CPIJ016019</name>
</gene>
<keyword evidence="7" id="KW-1185">Reference proteome</keyword>
<dbReference type="Gene3D" id="3.30.1140.32">
    <property type="entry name" value="Ribosomal protein S3, C-terminal domain"/>
    <property type="match status" value="1"/>
</dbReference>
<keyword evidence="2 5" id="KW-0689">Ribosomal protein</keyword>
<evidence type="ECO:0000313" key="6">
    <source>
        <dbReference type="EnsemblMetazoa" id="CPIJ016019-PA"/>
    </source>
</evidence>
<dbReference type="InParanoid" id="B0X9G3"/>
<evidence type="ECO:0000313" key="7">
    <source>
        <dbReference type="Proteomes" id="UP000002320"/>
    </source>
</evidence>
<organism>
    <name type="scientific">Culex quinquefasciatus</name>
    <name type="common">Southern house mosquito</name>
    <name type="synonym">Culex pungens</name>
    <dbReference type="NCBI Taxonomy" id="7176"/>
    <lineage>
        <taxon>Eukaryota</taxon>
        <taxon>Metazoa</taxon>
        <taxon>Ecdysozoa</taxon>
        <taxon>Arthropoda</taxon>
        <taxon>Hexapoda</taxon>
        <taxon>Insecta</taxon>
        <taxon>Pterygota</taxon>
        <taxon>Neoptera</taxon>
        <taxon>Endopterygota</taxon>
        <taxon>Diptera</taxon>
        <taxon>Nematocera</taxon>
        <taxon>Culicoidea</taxon>
        <taxon>Culicidae</taxon>
        <taxon>Culicinae</taxon>
        <taxon>Culicini</taxon>
        <taxon>Culex</taxon>
        <taxon>Culex</taxon>
    </lineage>
</organism>
<reference evidence="6" key="2">
    <citation type="submission" date="2021-02" db="UniProtKB">
        <authorList>
            <consortium name="EnsemblMetazoa"/>
        </authorList>
    </citation>
    <scope>IDENTIFICATION</scope>
    <source>
        <strain evidence="6">JHB</strain>
    </source>
</reference>
<feature type="region of interest" description="Disordered" evidence="4">
    <location>
        <begin position="40"/>
        <end position="61"/>
    </location>
</feature>
<dbReference type="Proteomes" id="UP000002320">
    <property type="component" value="Unassembled WGS sequence"/>
</dbReference>
<name>B0X9G3_CULQU</name>
<dbReference type="EnsemblMetazoa" id="CPIJ016019-RA">
    <property type="protein sequence ID" value="CPIJ016019-PA"/>
    <property type="gene ID" value="CPIJ016019"/>
</dbReference>
<dbReference type="EMBL" id="DS232535">
    <property type="protein sequence ID" value="EDS43131.1"/>
    <property type="molecule type" value="Genomic_DNA"/>
</dbReference>
<dbReference type="HOGENOM" id="CLU_2640554_0_0_1"/>
<dbReference type="InterPro" id="IPR036419">
    <property type="entry name" value="Ribosomal_S3_C_sf"/>
</dbReference>
<evidence type="ECO:0000256" key="1">
    <source>
        <dbReference type="ARBA" id="ARBA00010761"/>
    </source>
</evidence>
<evidence type="ECO:0000256" key="3">
    <source>
        <dbReference type="ARBA" id="ARBA00023274"/>
    </source>
</evidence>
<comment type="similarity">
    <text evidence="1">Belongs to the universal ribosomal protein uS3 family.</text>
</comment>
<dbReference type="KEGG" id="cqu:CpipJ_CPIJ016019"/>
<evidence type="ECO:0000256" key="4">
    <source>
        <dbReference type="SAM" id="MobiDB-lite"/>
    </source>
</evidence>
<evidence type="ECO:0000313" key="5">
    <source>
        <dbReference type="EMBL" id="EDS43131.1"/>
    </source>
</evidence>
<dbReference type="STRING" id="7176.B0X9G3"/>
<evidence type="ECO:0000256" key="2">
    <source>
        <dbReference type="ARBA" id="ARBA00022980"/>
    </source>
</evidence>
<dbReference type="GO" id="GO:0005840">
    <property type="term" value="C:ribosome"/>
    <property type="evidence" value="ECO:0007669"/>
    <property type="project" value="UniProtKB-KW"/>
</dbReference>
<dbReference type="AlphaFoldDB" id="B0X9G3"/>
<keyword evidence="3" id="KW-0687">Ribonucleoprotein</keyword>
<sequence length="77" mass="8869">MYVDTHHVLLRPGVLGVKVKTMLLWDAKVNMTLSDNISKVEPNHETMSNTPAANSRTSGRSWSWEQWNRRRGGLIRH</sequence>
<feature type="compositionally biased region" description="Polar residues" evidence="4">
    <location>
        <begin position="45"/>
        <end position="61"/>
    </location>
</feature>
<dbReference type="VEuPathDB" id="VectorBase:CPIJ016019"/>
<protein>
    <submittedName>
        <fullName evidence="5 6">Ribosomal protein S3e</fullName>
    </submittedName>
</protein>
<accession>B0X9G3</accession>
<reference evidence="5" key="1">
    <citation type="submission" date="2007-03" db="EMBL/GenBank/DDBJ databases">
        <title>Annotation of Culex pipiens quinquefasciatus.</title>
        <authorList>
            <consortium name="The Broad Institute Genome Sequencing Platform"/>
            <person name="Atkinson P.W."/>
            <person name="Hemingway J."/>
            <person name="Christensen B.M."/>
            <person name="Higgs S."/>
            <person name="Kodira C."/>
            <person name="Hannick L."/>
            <person name="Megy K."/>
            <person name="O'Leary S."/>
            <person name="Pearson M."/>
            <person name="Haas B.J."/>
            <person name="Mauceli E."/>
            <person name="Wortman J.R."/>
            <person name="Lee N.H."/>
            <person name="Guigo R."/>
            <person name="Stanke M."/>
            <person name="Alvarado L."/>
            <person name="Amedeo P."/>
            <person name="Antoine C.H."/>
            <person name="Arensburger P."/>
            <person name="Bidwell S.L."/>
            <person name="Crawford M."/>
            <person name="Camaro F."/>
            <person name="Devon K."/>
            <person name="Engels R."/>
            <person name="Hammond M."/>
            <person name="Howarth C."/>
            <person name="Koehrsen M."/>
            <person name="Lawson D."/>
            <person name="Montgomery P."/>
            <person name="Nene V."/>
            <person name="Nusbaum C."/>
            <person name="Puiu D."/>
            <person name="Romero-Severson J."/>
            <person name="Severson D.W."/>
            <person name="Shumway M."/>
            <person name="Sisk P."/>
            <person name="Stolte C."/>
            <person name="Zeng Q."/>
            <person name="Eisenstadt E."/>
            <person name="Fraser-Liggett C."/>
            <person name="Strausberg R."/>
            <person name="Galagan J."/>
            <person name="Birren B."/>
            <person name="Collins F.H."/>
        </authorList>
    </citation>
    <scope>NUCLEOTIDE SEQUENCE [LARGE SCALE GENOMIC DNA]</scope>
    <source>
        <strain evidence="5">JHB</strain>
    </source>
</reference>
<proteinExistence type="inferred from homology"/>